<protein>
    <submittedName>
        <fullName evidence="3">Uncharacterized protein DUF4307</fullName>
    </submittedName>
</protein>
<evidence type="ECO:0000313" key="4">
    <source>
        <dbReference type="Proteomes" id="UP000275356"/>
    </source>
</evidence>
<sequence>MSRPVRQTGSVTSPAPGTSAERLARRYGTRPGAHPGARPAGPAGRPDGPDRPDGAEDPDGAAGGSGPGFGRWVAWIGSALVAVVLTAIIVAINVLGDDAVATAQAVSYEVTSDEAVVVQLAVTRPDPAVAVTCTVEAVDASLAQVGARTVEVAARPGGGHTVTLEVEVATYARAEQGRAVENGCFAIEP</sequence>
<name>A0A3N2D7S3_9MICO</name>
<feature type="compositionally biased region" description="Polar residues" evidence="1">
    <location>
        <begin position="1"/>
        <end position="16"/>
    </location>
</feature>
<gene>
    <name evidence="3" type="ORF">EDD28_0393</name>
</gene>
<evidence type="ECO:0000256" key="1">
    <source>
        <dbReference type="SAM" id="MobiDB-lite"/>
    </source>
</evidence>
<organism evidence="3 4">
    <name type="scientific">Salana multivorans</name>
    <dbReference type="NCBI Taxonomy" id="120377"/>
    <lineage>
        <taxon>Bacteria</taxon>
        <taxon>Bacillati</taxon>
        <taxon>Actinomycetota</taxon>
        <taxon>Actinomycetes</taxon>
        <taxon>Micrococcales</taxon>
        <taxon>Beutenbergiaceae</taxon>
        <taxon>Salana</taxon>
    </lineage>
</organism>
<dbReference type="AlphaFoldDB" id="A0A3N2D7S3"/>
<comment type="caution">
    <text evidence="3">The sequence shown here is derived from an EMBL/GenBank/DDBJ whole genome shotgun (WGS) entry which is preliminary data.</text>
</comment>
<evidence type="ECO:0000313" key="3">
    <source>
        <dbReference type="EMBL" id="ROR95831.1"/>
    </source>
</evidence>
<dbReference type="InterPro" id="IPR025443">
    <property type="entry name" value="DUF4307"/>
</dbReference>
<dbReference type="Pfam" id="PF14155">
    <property type="entry name" value="DUF4307"/>
    <property type="match status" value="1"/>
</dbReference>
<reference evidence="3 4" key="1">
    <citation type="submission" date="2018-11" db="EMBL/GenBank/DDBJ databases">
        <title>Sequencing the genomes of 1000 actinobacteria strains.</title>
        <authorList>
            <person name="Klenk H.-P."/>
        </authorList>
    </citation>
    <scope>NUCLEOTIDE SEQUENCE [LARGE SCALE GENOMIC DNA]</scope>
    <source>
        <strain evidence="3 4">DSM 13521</strain>
    </source>
</reference>
<accession>A0A3N2D7S3</accession>
<keyword evidence="2" id="KW-1133">Transmembrane helix</keyword>
<evidence type="ECO:0000256" key="2">
    <source>
        <dbReference type="SAM" id="Phobius"/>
    </source>
</evidence>
<keyword evidence="2" id="KW-0812">Transmembrane</keyword>
<keyword evidence="4" id="KW-1185">Reference proteome</keyword>
<feature type="compositionally biased region" description="Low complexity" evidence="1">
    <location>
        <begin position="29"/>
        <end position="46"/>
    </location>
</feature>
<keyword evidence="2" id="KW-0472">Membrane</keyword>
<feature type="transmembrane region" description="Helical" evidence="2">
    <location>
        <begin position="72"/>
        <end position="95"/>
    </location>
</feature>
<dbReference type="Proteomes" id="UP000275356">
    <property type="component" value="Unassembled WGS sequence"/>
</dbReference>
<feature type="region of interest" description="Disordered" evidence="1">
    <location>
        <begin position="1"/>
        <end position="64"/>
    </location>
</feature>
<proteinExistence type="predicted"/>
<dbReference type="EMBL" id="RKHQ01000001">
    <property type="protein sequence ID" value="ROR95831.1"/>
    <property type="molecule type" value="Genomic_DNA"/>
</dbReference>